<evidence type="ECO:0000256" key="2">
    <source>
        <dbReference type="ARBA" id="ARBA00023125"/>
    </source>
</evidence>
<evidence type="ECO:0000313" key="6">
    <source>
        <dbReference type="Proteomes" id="UP000824140"/>
    </source>
</evidence>
<dbReference type="Gene3D" id="1.10.10.60">
    <property type="entry name" value="Homeodomain-like"/>
    <property type="match status" value="1"/>
</dbReference>
<dbReference type="PANTHER" id="PTHR43280">
    <property type="entry name" value="ARAC-FAMILY TRANSCRIPTIONAL REGULATOR"/>
    <property type="match status" value="1"/>
</dbReference>
<dbReference type="InterPro" id="IPR020449">
    <property type="entry name" value="Tscrpt_reg_AraC-type_HTH"/>
</dbReference>
<dbReference type="Proteomes" id="UP000824140">
    <property type="component" value="Unassembled WGS sequence"/>
</dbReference>
<feature type="domain" description="HTH araC/xylS-type" evidence="4">
    <location>
        <begin position="519"/>
        <end position="618"/>
    </location>
</feature>
<dbReference type="EMBL" id="DVJN01000152">
    <property type="protein sequence ID" value="HIS92830.1"/>
    <property type="molecule type" value="Genomic_DNA"/>
</dbReference>
<evidence type="ECO:0000256" key="3">
    <source>
        <dbReference type="ARBA" id="ARBA00023163"/>
    </source>
</evidence>
<dbReference type="Pfam" id="PF12833">
    <property type="entry name" value="HTH_18"/>
    <property type="match status" value="1"/>
</dbReference>
<dbReference type="PRINTS" id="PR00032">
    <property type="entry name" value="HTHARAC"/>
</dbReference>
<evidence type="ECO:0000256" key="1">
    <source>
        <dbReference type="ARBA" id="ARBA00023015"/>
    </source>
</evidence>
<name>A0A9D1K691_9FIRM</name>
<organism evidence="5 6">
    <name type="scientific">Candidatus Alectryocaccomicrobium excrementavium</name>
    <dbReference type="NCBI Taxonomy" id="2840668"/>
    <lineage>
        <taxon>Bacteria</taxon>
        <taxon>Bacillati</taxon>
        <taxon>Bacillota</taxon>
        <taxon>Clostridia</taxon>
        <taxon>Candidatus Alectryocaccomicrobium</taxon>
    </lineage>
</organism>
<keyword evidence="2" id="KW-0238">DNA-binding</keyword>
<dbReference type="InterPro" id="IPR018060">
    <property type="entry name" value="HTH_AraC"/>
</dbReference>
<comment type="caution">
    <text evidence="5">The sequence shown here is derived from an EMBL/GenBank/DDBJ whole genome shotgun (WGS) entry which is preliminary data.</text>
</comment>
<dbReference type="AlphaFoldDB" id="A0A9D1K691"/>
<evidence type="ECO:0000259" key="4">
    <source>
        <dbReference type="PROSITE" id="PS01124"/>
    </source>
</evidence>
<gene>
    <name evidence="5" type="ORF">IAA84_07455</name>
</gene>
<proteinExistence type="predicted"/>
<dbReference type="GO" id="GO:0043565">
    <property type="term" value="F:sequence-specific DNA binding"/>
    <property type="evidence" value="ECO:0007669"/>
    <property type="project" value="InterPro"/>
</dbReference>
<dbReference type="InterPro" id="IPR009057">
    <property type="entry name" value="Homeodomain-like_sf"/>
</dbReference>
<dbReference type="GO" id="GO:0003700">
    <property type="term" value="F:DNA-binding transcription factor activity"/>
    <property type="evidence" value="ECO:0007669"/>
    <property type="project" value="InterPro"/>
</dbReference>
<dbReference type="InterPro" id="IPR018062">
    <property type="entry name" value="HTH_AraC-typ_CS"/>
</dbReference>
<reference evidence="5" key="2">
    <citation type="journal article" date="2021" name="PeerJ">
        <title>Extensive microbial diversity within the chicken gut microbiome revealed by metagenomics and culture.</title>
        <authorList>
            <person name="Gilroy R."/>
            <person name="Ravi A."/>
            <person name="Getino M."/>
            <person name="Pursley I."/>
            <person name="Horton D.L."/>
            <person name="Alikhan N.F."/>
            <person name="Baker D."/>
            <person name="Gharbi K."/>
            <person name="Hall N."/>
            <person name="Watson M."/>
            <person name="Adriaenssens E.M."/>
            <person name="Foster-Nyarko E."/>
            <person name="Jarju S."/>
            <person name="Secka A."/>
            <person name="Antonio M."/>
            <person name="Oren A."/>
            <person name="Chaudhuri R.R."/>
            <person name="La Ragione R."/>
            <person name="Hildebrand F."/>
            <person name="Pallen M.J."/>
        </authorList>
    </citation>
    <scope>NUCLEOTIDE SEQUENCE</scope>
    <source>
        <strain evidence="5">13766</strain>
    </source>
</reference>
<sequence>LNSLGVHYPPDDQLISMINERNDVRISVTDMVPRVYYEHDMYGELRPEKRHDVITYIVYPSNLQLGEGQYAIAVNIEANYFLEKTIKSMNIINGKCAILDKNGISLMQSPLGAFCADLSEKPYVRQILSSPESNGCFRMNVDGTDSLVVYVRSEENNGWLYISVLDYQTLYPGINQVRNHMIIALISITLVAIGMSCFASNVLYKPLHAVYRRVAGNSGDAAQPDELRYIENSFADAQKRIDHMRKQLETSSIRLCLRALLLGKAPIEPLYEQPLRLILNSGEYYAVLLWETAENQPEDIEETGLVSMLVEPFAGATAYVDLLDAHSFAILLCAQQPIAQDALRDSVEFCLSILRNQGVIAHAGVGAWVHTPEDIPDSYENAQDALKYRYMLDGAAILWADVAWREELLHDYPTREEKLLVEAVRLGNMEKCRQALAAVKQQLAGASYQMARLVPEQILLTLLRECNLGEEASEFQRRILRISDMERLDQTIAYMEESIAFIVHRSTARREAKAACLSARVLEHMRENMCHPEYSATDAAESFGLSAAYINKRIKAETGLSFREHLSNMRMREARRLLEETHHPINQISEQVGIVNTNYFYLLFKKAFGCTPSDYRRACAENEAPPLS</sequence>
<dbReference type="SUPFAM" id="SSF46689">
    <property type="entry name" value="Homeodomain-like"/>
    <property type="match status" value="1"/>
</dbReference>
<accession>A0A9D1K691</accession>
<dbReference type="PROSITE" id="PS00041">
    <property type="entry name" value="HTH_ARAC_FAMILY_1"/>
    <property type="match status" value="1"/>
</dbReference>
<dbReference type="PANTHER" id="PTHR43280:SF28">
    <property type="entry name" value="HTH-TYPE TRANSCRIPTIONAL ACTIVATOR RHAS"/>
    <property type="match status" value="1"/>
</dbReference>
<evidence type="ECO:0000313" key="5">
    <source>
        <dbReference type="EMBL" id="HIS92830.1"/>
    </source>
</evidence>
<dbReference type="SMART" id="SM00342">
    <property type="entry name" value="HTH_ARAC"/>
    <property type="match status" value="1"/>
</dbReference>
<keyword evidence="1" id="KW-0805">Transcription regulation</keyword>
<reference evidence="5" key="1">
    <citation type="submission" date="2020-10" db="EMBL/GenBank/DDBJ databases">
        <authorList>
            <person name="Gilroy R."/>
        </authorList>
    </citation>
    <scope>NUCLEOTIDE SEQUENCE</scope>
    <source>
        <strain evidence="5">13766</strain>
    </source>
</reference>
<dbReference type="PROSITE" id="PS01124">
    <property type="entry name" value="HTH_ARAC_FAMILY_2"/>
    <property type="match status" value="1"/>
</dbReference>
<feature type="non-terminal residue" evidence="5">
    <location>
        <position position="1"/>
    </location>
</feature>
<protein>
    <submittedName>
        <fullName evidence="5">Helix-turn-helix transcriptional regulator</fullName>
    </submittedName>
</protein>
<keyword evidence="3" id="KW-0804">Transcription</keyword>